<proteinExistence type="predicted"/>
<dbReference type="InterPro" id="IPR038717">
    <property type="entry name" value="Tc1-like_DDE_dom"/>
</dbReference>
<gene>
    <name evidence="2" type="ORF">ACHHYP_20316</name>
</gene>
<feature type="domain" description="Tc1-like transposase DDE" evidence="1">
    <location>
        <begin position="46"/>
        <end position="136"/>
    </location>
</feature>
<keyword evidence="3" id="KW-1185">Reference proteome</keyword>
<dbReference type="OrthoDB" id="164332at2759"/>
<dbReference type="Proteomes" id="UP000243579">
    <property type="component" value="Unassembled WGS sequence"/>
</dbReference>
<organism evidence="2 3">
    <name type="scientific">Achlya hypogyna</name>
    <name type="common">Oomycete</name>
    <name type="synonym">Protoachlya hypogyna</name>
    <dbReference type="NCBI Taxonomy" id="1202772"/>
    <lineage>
        <taxon>Eukaryota</taxon>
        <taxon>Sar</taxon>
        <taxon>Stramenopiles</taxon>
        <taxon>Oomycota</taxon>
        <taxon>Saprolegniomycetes</taxon>
        <taxon>Saprolegniales</taxon>
        <taxon>Achlyaceae</taxon>
        <taxon>Achlya</taxon>
    </lineage>
</organism>
<dbReference type="STRING" id="1202772.A0A1V9YR47"/>
<dbReference type="Gene3D" id="3.30.420.10">
    <property type="entry name" value="Ribonuclease H-like superfamily/Ribonuclease H"/>
    <property type="match status" value="1"/>
</dbReference>
<reference evidence="2 3" key="1">
    <citation type="journal article" date="2014" name="Genome Biol. Evol.">
        <title>The secreted proteins of Achlya hypogyna and Thraustotheca clavata identify the ancestral oomycete secretome and reveal gene acquisitions by horizontal gene transfer.</title>
        <authorList>
            <person name="Misner I."/>
            <person name="Blouin N."/>
            <person name="Leonard G."/>
            <person name="Richards T.A."/>
            <person name="Lane C.E."/>
        </authorList>
    </citation>
    <scope>NUCLEOTIDE SEQUENCE [LARGE SCALE GENOMIC DNA]</scope>
    <source>
        <strain evidence="2 3">ATCC 48635</strain>
    </source>
</reference>
<evidence type="ECO:0000259" key="1">
    <source>
        <dbReference type="Pfam" id="PF13358"/>
    </source>
</evidence>
<name>A0A1V9YR47_ACHHY</name>
<evidence type="ECO:0000313" key="2">
    <source>
        <dbReference type="EMBL" id="OQR88238.1"/>
    </source>
</evidence>
<accession>A0A1V9YR47</accession>
<dbReference type="InterPro" id="IPR036397">
    <property type="entry name" value="RNaseH_sf"/>
</dbReference>
<dbReference type="AlphaFoldDB" id="A0A1V9YR47"/>
<comment type="caution">
    <text evidence="2">The sequence shown here is derived from an EMBL/GenBank/DDBJ whole genome shotgun (WGS) entry which is preliminary data.</text>
</comment>
<evidence type="ECO:0000313" key="3">
    <source>
        <dbReference type="Proteomes" id="UP000243579"/>
    </source>
</evidence>
<protein>
    <recommendedName>
        <fullName evidence="1">Tc1-like transposase DDE domain-containing protein</fullName>
    </recommendedName>
</protein>
<sequence>MTSTSLRRLFREAGKGRSSTRKLVTNLNLPIKHRRGKSELRVLEGNQTSYDYVTTVADYMLDFAHANHGLDFVFQQDNASIHVRYETTGWLDDQEITRLKWPALSPDFNPIENLWAIMERKVYANGRQFTSREALKSAVLKVWDEIPQETFFMLVDSMTNRCAEVLLKRGNNIDY</sequence>
<dbReference type="GO" id="GO:0003676">
    <property type="term" value="F:nucleic acid binding"/>
    <property type="evidence" value="ECO:0007669"/>
    <property type="project" value="InterPro"/>
</dbReference>
<dbReference type="Pfam" id="PF13358">
    <property type="entry name" value="DDE_3"/>
    <property type="match status" value="1"/>
</dbReference>
<dbReference type="EMBL" id="JNBR01001397">
    <property type="protein sequence ID" value="OQR88238.1"/>
    <property type="molecule type" value="Genomic_DNA"/>
</dbReference>